<gene>
    <name evidence="2" type="ORF">BHU72_12255</name>
</gene>
<dbReference type="RefSeq" id="WP_069703410.1">
    <property type="nucleotide sequence ID" value="NZ_MJAT01000040.1"/>
</dbReference>
<comment type="caution">
    <text evidence="2">The sequence shown here is derived from an EMBL/GenBank/DDBJ whole genome shotgun (WGS) entry which is preliminary data.</text>
</comment>
<dbReference type="Proteomes" id="UP000095255">
    <property type="component" value="Unassembled WGS sequence"/>
</dbReference>
<keyword evidence="3" id="KW-1185">Reference proteome</keyword>
<feature type="domain" description="GerMN" evidence="1">
    <location>
        <begin position="93"/>
        <end position="185"/>
    </location>
</feature>
<protein>
    <recommendedName>
        <fullName evidence="1">GerMN domain-containing protein</fullName>
    </recommendedName>
</protein>
<dbReference type="SMART" id="SM00909">
    <property type="entry name" value="Germane"/>
    <property type="match status" value="2"/>
</dbReference>
<accession>A0A1E5L2B7</accession>
<proteinExistence type="predicted"/>
<dbReference type="Pfam" id="PF10646">
    <property type="entry name" value="Germane"/>
    <property type="match status" value="2"/>
</dbReference>
<evidence type="ECO:0000259" key="1">
    <source>
        <dbReference type="SMART" id="SM00909"/>
    </source>
</evidence>
<dbReference type="AlphaFoldDB" id="A0A1E5L2B7"/>
<reference evidence="2 3" key="1">
    <citation type="submission" date="2016-09" db="EMBL/GenBank/DDBJ databases">
        <title>Desulfuribacillus arsenicus sp. nov., an obligately anaerobic, dissimilatory arsenic- and antimonate-reducing bacterium isolated from anoxic sediments.</title>
        <authorList>
            <person name="Abin C.A."/>
            <person name="Hollibaugh J.T."/>
        </authorList>
    </citation>
    <scope>NUCLEOTIDE SEQUENCE [LARGE SCALE GENOMIC DNA]</scope>
    <source>
        <strain evidence="2 3">MLFW-2</strain>
    </source>
</reference>
<dbReference type="STRING" id="1390249.BHU72_12255"/>
<dbReference type="EMBL" id="MJAT01000040">
    <property type="protein sequence ID" value="OEH84173.1"/>
    <property type="molecule type" value="Genomic_DNA"/>
</dbReference>
<sequence length="355" mass="38414">MRNRKLWLLLMATVLTFSLVGCGLFGPEKEAGNSIDPPPDLSMIPILEQGDLVTNEGGTFTVSDIIELSVYFVDGNEMVVPMAIQIPKAEGIAKETLKYMTKGGPALTQIAGTNLVPVLPAGTQVLGMAINEGVARVNFSKEFLNYDTKAEERKMIEAVVWTLTEFPTIDSVQFMVEGQFLEAMPVGGTPLTEPVTRSMGINVEVSGQANISSPALTSQVTLYFQAVDSIGEMYFVPVTRVIPRNSNPLEAVVQETLKGPIHDFLFSATVPTTKINKLDKKGTTLHIDFDDKLTTYGPGSQGELSVMQSLLLGLTEGKDIEQVKITINGQVPVLADSPEAQPTMTRPQLINKVGL</sequence>
<organism evidence="2 3">
    <name type="scientific">Desulfuribacillus stibiiarsenatis</name>
    <dbReference type="NCBI Taxonomy" id="1390249"/>
    <lineage>
        <taxon>Bacteria</taxon>
        <taxon>Bacillati</taxon>
        <taxon>Bacillota</taxon>
        <taxon>Desulfuribacillia</taxon>
        <taxon>Desulfuribacillales</taxon>
        <taxon>Desulfuribacillaceae</taxon>
        <taxon>Desulfuribacillus</taxon>
    </lineage>
</organism>
<name>A0A1E5L2B7_9FIRM</name>
<feature type="domain" description="GerMN" evidence="1">
    <location>
        <begin position="249"/>
        <end position="336"/>
    </location>
</feature>
<dbReference type="PROSITE" id="PS51257">
    <property type="entry name" value="PROKAR_LIPOPROTEIN"/>
    <property type="match status" value="1"/>
</dbReference>
<dbReference type="InterPro" id="IPR019606">
    <property type="entry name" value="GerMN"/>
</dbReference>
<evidence type="ECO:0000313" key="2">
    <source>
        <dbReference type="EMBL" id="OEH84173.1"/>
    </source>
</evidence>
<evidence type="ECO:0000313" key="3">
    <source>
        <dbReference type="Proteomes" id="UP000095255"/>
    </source>
</evidence>